<evidence type="ECO:0000313" key="1">
    <source>
        <dbReference type="EMBL" id="KAJ3557329.1"/>
    </source>
</evidence>
<organism evidence="1 2">
    <name type="scientific">Phlebia brevispora</name>
    <dbReference type="NCBI Taxonomy" id="194682"/>
    <lineage>
        <taxon>Eukaryota</taxon>
        <taxon>Fungi</taxon>
        <taxon>Dikarya</taxon>
        <taxon>Basidiomycota</taxon>
        <taxon>Agaricomycotina</taxon>
        <taxon>Agaricomycetes</taxon>
        <taxon>Polyporales</taxon>
        <taxon>Meruliaceae</taxon>
        <taxon>Phlebia</taxon>
    </lineage>
</organism>
<protein>
    <submittedName>
        <fullName evidence="1">Uncharacterized protein</fullName>
    </submittedName>
</protein>
<accession>A0ACC1TBE8</accession>
<dbReference type="Proteomes" id="UP001148662">
    <property type="component" value="Unassembled WGS sequence"/>
</dbReference>
<keyword evidence="2" id="KW-1185">Reference proteome</keyword>
<gene>
    <name evidence="1" type="ORF">NM688_g1533</name>
</gene>
<name>A0ACC1TBE8_9APHY</name>
<proteinExistence type="predicted"/>
<reference evidence="1" key="1">
    <citation type="submission" date="2022-07" db="EMBL/GenBank/DDBJ databases">
        <title>Genome Sequence of Phlebia brevispora.</title>
        <authorList>
            <person name="Buettner E."/>
        </authorList>
    </citation>
    <scope>NUCLEOTIDE SEQUENCE</scope>
    <source>
        <strain evidence="1">MPL23</strain>
    </source>
</reference>
<evidence type="ECO:0000313" key="2">
    <source>
        <dbReference type="Proteomes" id="UP001148662"/>
    </source>
</evidence>
<comment type="caution">
    <text evidence="1">The sequence shown here is derived from an EMBL/GenBank/DDBJ whole genome shotgun (WGS) entry which is preliminary data.</text>
</comment>
<sequence>MNRTSAFIWKRARENVISLPPLPEDMNEPAYASLMFDTFCHVRLSSHWSQGNVLGFASEILPIVQKKRRQRDFFHVPHVEALLRSIPVEELESVVDKYPFTSEGWRVRQDMQARLGHAELCAKWEKQTKDSHQEELDAIRTRWYAGVVSRLQALGWGPELAALKKYDAYDVPNYPGVMEAKVLTDSAWQKIQGPLVDRMKEVRDLVETFSHNQLLLEATLSTGYKTTRRSTLHA</sequence>
<dbReference type="EMBL" id="JANHOG010000167">
    <property type="protein sequence ID" value="KAJ3557329.1"/>
    <property type="molecule type" value="Genomic_DNA"/>
</dbReference>